<name>A0A3Q9TFD1_9LACT</name>
<dbReference type="EMBL" id="MH678631">
    <property type="protein sequence ID" value="AZY91899.1"/>
    <property type="molecule type" value="Genomic_DNA"/>
</dbReference>
<dbReference type="InterPro" id="IPR050833">
    <property type="entry name" value="Poly_Biosynth_Transport"/>
</dbReference>
<evidence type="ECO:0000313" key="7">
    <source>
        <dbReference type="EMBL" id="AZY91899.1"/>
    </source>
</evidence>
<feature type="transmembrane region" description="Helical" evidence="6">
    <location>
        <begin position="351"/>
        <end position="372"/>
    </location>
</feature>
<feature type="transmembrane region" description="Helical" evidence="6">
    <location>
        <begin position="378"/>
        <end position="399"/>
    </location>
</feature>
<comment type="subcellular location">
    <subcellularLocation>
        <location evidence="1">Cell membrane</location>
        <topology evidence="1">Multi-pass membrane protein</topology>
    </subcellularLocation>
</comment>
<feature type="transmembrane region" description="Helical" evidence="6">
    <location>
        <begin position="315"/>
        <end position="339"/>
    </location>
</feature>
<dbReference type="PANTHER" id="PTHR30250:SF11">
    <property type="entry name" value="O-ANTIGEN TRANSPORTER-RELATED"/>
    <property type="match status" value="1"/>
</dbReference>
<feature type="transmembrane region" description="Helical" evidence="6">
    <location>
        <begin position="243"/>
        <end position="263"/>
    </location>
</feature>
<evidence type="ECO:0000256" key="4">
    <source>
        <dbReference type="ARBA" id="ARBA00022989"/>
    </source>
</evidence>
<reference evidence="8" key="1">
    <citation type="journal article" date="2019" name="FEMS Microbiol. Lett.">
        <title>High-throughput screening for texturing Lactococcus strains.</title>
        <authorList>
            <person name="Poulsen V.K."/>
            <person name="Derkx P."/>
            <person name="Oregaard G."/>
        </authorList>
    </citation>
    <scope>NUCLEOTIDE SEQUENCE</scope>
    <source>
        <strain evidence="8">Llc4</strain>
        <strain evidence="7">Llc5</strain>
    </source>
</reference>
<keyword evidence="4 6" id="KW-1133">Transmembrane helix</keyword>
<accession>A0A3Q9TFD1</accession>
<evidence type="ECO:0000313" key="8">
    <source>
        <dbReference type="EMBL" id="AZY91944.1"/>
    </source>
</evidence>
<proteinExistence type="predicted"/>
<feature type="transmembrane region" description="Helical" evidence="6">
    <location>
        <begin position="12"/>
        <end position="29"/>
    </location>
</feature>
<feature type="transmembrane region" description="Helical" evidence="6">
    <location>
        <begin position="207"/>
        <end position="223"/>
    </location>
</feature>
<dbReference type="GO" id="GO:0005886">
    <property type="term" value="C:plasma membrane"/>
    <property type="evidence" value="ECO:0007669"/>
    <property type="project" value="UniProtKB-SubCell"/>
</dbReference>
<organism evidence="8">
    <name type="scientific">Lactococcus lactis</name>
    <dbReference type="NCBI Taxonomy" id="1358"/>
    <lineage>
        <taxon>Bacteria</taxon>
        <taxon>Bacillati</taxon>
        <taxon>Bacillota</taxon>
        <taxon>Bacilli</taxon>
        <taxon>Lactobacillales</taxon>
        <taxon>Streptococcaceae</taxon>
        <taxon>Lactococcus</taxon>
    </lineage>
</organism>
<evidence type="ECO:0000256" key="5">
    <source>
        <dbReference type="ARBA" id="ARBA00023136"/>
    </source>
</evidence>
<feature type="transmembrane region" description="Helical" evidence="6">
    <location>
        <begin position="79"/>
        <end position="104"/>
    </location>
</feature>
<dbReference type="PANTHER" id="PTHR30250">
    <property type="entry name" value="PST FAMILY PREDICTED COLANIC ACID TRANSPORTER"/>
    <property type="match status" value="1"/>
</dbReference>
<feature type="transmembrane region" description="Helical" evidence="6">
    <location>
        <begin position="139"/>
        <end position="158"/>
    </location>
</feature>
<protein>
    <submittedName>
        <fullName evidence="8">Wzx</fullName>
    </submittedName>
</protein>
<keyword evidence="2" id="KW-1003">Cell membrane</keyword>
<feature type="transmembrane region" description="Helical" evidence="6">
    <location>
        <begin position="284"/>
        <end position="303"/>
    </location>
</feature>
<dbReference type="RefSeq" id="WP_010891361.1">
    <property type="nucleotide sequence ID" value="NZ_JAQGDB010000001.1"/>
</dbReference>
<evidence type="ECO:0000256" key="1">
    <source>
        <dbReference type="ARBA" id="ARBA00004651"/>
    </source>
</evidence>
<keyword evidence="5 6" id="KW-0472">Membrane</keyword>
<feature type="transmembrane region" description="Helical" evidence="6">
    <location>
        <begin position="164"/>
        <end position="186"/>
    </location>
</feature>
<evidence type="ECO:0000256" key="2">
    <source>
        <dbReference type="ARBA" id="ARBA00022475"/>
    </source>
</evidence>
<feature type="transmembrane region" description="Helical" evidence="6">
    <location>
        <begin position="411"/>
        <end position="430"/>
    </location>
</feature>
<keyword evidence="3 6" id="KW-0812">Transmembrane</keyword>
<feature type="transmembrane region" description="Helical" evidence="6">
    <location>
        <begin position="110"/>
        <end position="130"/>
    </location>
</feature>
<evidence type="ECO:0000256" key="3">
    <source>
        <dbReference type="ARBA" id="ARBA00022692"/>
    </source>
</evidence>
<dbReference type="EMBL" id="MH678634">
    <property type="protein sequence ID" value="AZY91944.1"/>
    <property type="molecule type" value="Genomic_DNA"/>
</dbReference>
<dbReference type="InterPro" id="IPR002797">
    <property type="entry name" value="Polysacc_synth"/>
</dbReference>
<dbReference type="Pfam" id="PF01943">
    <property type="entry name" value="Polysacc_synt"/>
    <property type="match status" value="1"/>
</dbReference>
<dbReference type="AlphaFoldDB" id="A0A3Q9TFD1"/>
<sequence length="472" mass="54043">MKLIKNYLMTSSYQLLIIILPIITTPYISRVLSPEGIGLYSYTYTITQYFVLFATLGTVTYGSREIAYYQSNKQKRSEIFWGITFLSWATGAISLLIFYIFIFFNGKYSVLFFWQSFLIFGVIFDINWYFTGMEKFKVIISRNFCIKIISLLCIFVFVKSEKDLSLYIVILGLSNIIGNILVWPYLRKEVYKPNFSKLSFKKHLGSTWIFFLPQTSVTLNSLINQNMIAYFDSITSLGYFTQTNKFTVIAISIVISIGTVMLPRMSNLVARKEYSKFTDYVTKSINISSGISIAIMFGLMAIAPKFTTFFLGAQYKFVIHLLVLSSPIVVLVTWSNVLGQQYLIPLNRMKIFTKSLICGNLVNVSLNLILLPKMGVEISIINQLINEIIIVGIQFISVRKELKINIILGDLIKYFFAGIIMFIAVLYLNLQLPMTIFTLLIEIGIGVLIYSMLVISLKTGLYKELKKIIKIR</sequence>
<feature type="transmembrane region" description="Helical" evidence="6">
    <location>
        <begin position="41"/>
        <end position="59"/>
    </location>
</feature>
<evidence type="ECO:0000256" key="6">
    <source>
        <dbReference type="SAM" id="Phobius"/>
    </source>
</evidence>
<feature type="transmembrane region" description="Helical" evidence="6">
    <location>
        <begin position="436"/>
        <end position="457"/>
    </location>
</feature>